<protein>
    <recommendedName>
        <fullName evidence="2">DSBA-like thioredoxin domain-containing protein</fullName>
    </recommendedName>
</protein>
<dbReference type="Pfam" id="PF14559">
    <property type="entry name" value="TPR_19"/>
    <property type="match status" value="1"/>
</dbReference>
<dbReference type="SUPFAM" id="SSF48452">
    <property type="entry name" value="TPR-like"/>
    <property type="match status" value="1"/>
</dbReference>
<dbReference type="InterPro" id="IPR011990">
    <property type="entry name" value="TPR-like_helical_dom_sf"/>
</dbReference>
<reference evidence="5" key="2">
    <citation type="journal article" date="2019" name="Int. J. Syst. Evol. Microbiol.">
        <title>The Global Catalogue of Microorganisms (GCM) 10K type strain sequencing project: providing services to taxonomists for standard genome sequencing and annotation.</title>
        <authorList>
            <consortium name="The Broad Institute Genomics Platform"/>
            <consortium name="The Broad Institute Genome Sequencing Center for Infectious Disease"/>
            <person name="Wu L."/>
            <person name="Ma J."/>
        </authorList>
    </citation>
    <scope>NUCLEOTIDE SEQUENCE [LARGE SCALE GENOMIC DNA]</scope>
    <source>
        <strain evidence="5">JCM 9373</strain>
    </source>
</reference>
<organism evidence="3 5">
    <name type="scientific">Planomonospora alba</name>
    <dbReference type="NCBI Taxonomy" id="161354"/>
    <lineage>
        <taxon>Bacteria</taxon>
        <taxon>Bacillati</taxon>
        <taxon>Actinomycetota</taxon>
        <taxon>Actinomycetes</taxon>
        <taxon>Streptosporangiales</taxon>
        <taxon>Streptosporangiaceae</taxon>
        <taxon>Planomonospora</taxon>
    </lineage>
</organism>
<accession>A0ABP6NKR6</accession>
<evidence type="ECO:0000256" key="1">
    <source>
        <dbReference type="SAM" id="MobiDB-lite"/>
    </source>
</evidence>
<reference evidence="3" key="1">
    <citation type="journal article" date="2014" name="Int. J. Syst. Evol. Microbiol.">
        <title>Complete genome of a new Firmicutes species belonging to the dominant human colonic microbiota ('Ruminococcus bicirculans') reveals two chromosomes and a selective capacity to utilize plant glucans.</title>
        <authorList>
            <consortium name="NISC Comparative Sequencing Program"/>
            <person name="Wegmann U."/>
            <person name="Louis P."/>
            <person name="Goesmann A."/>
            <person name="Henrissat B."/>
            <person name="Duncan S.H."/>
            <person name="Flint H.J."/>
        </authorList>
    </citation>
    <scope>NUCLEOTIDE SEQUENCE</scope>
    <source>
        <strain evidence="3">JCM 9373</strain>
    </source>
</reference>
<proteinExistence type="predicted"/>
<comment type="caution">
    <text evidence="3">The sequence shown here is derived from an EMBL/GenBank/DDBJ whole genome shotgun (WGS) entry which is preliminary data.</text>
</comment>
<dbReference type="InterPro" id="IPR001853">
    <property type="entry name" value="DSBA-like_thioredoxin_dom"/>
</dbReference>
<dbReference type="Gene3D" id="1.25.40.10">
    <property type="entry name" value="Tetratricopeptide repeat domain"/>
    <property type="match status" value="1"/>
</dbReference>
<feature type="region of interest" description="Disordered" evidence="1">
    <location>
        <begin position="1"/>
        <end position="21"/>
    </location>
</feature>
<dbReference type="SUPFAM" id="SSF52833">
    <property type="entry name" value="Thioredoxin-like"/>
    <property type="match status" value="1"/>
</dbReference>
<dbReference type="EMBL" id="BAAAUT010000039">
    <property type="protein sequence ID" value="GAA3149602.1"/>
    <property type="molecule type" value="Genomic_DNA"/>
</dbReference>
<evidence type="ECO:0000313" key="5">
    <source>
        <dbReference type="Proteomes" id="UP001500320"/>
    </source>
</evidence>
<reference evidence="3" key="3">
    <citation type="submission" date="2023-12" db="EMBL/GenBank/DDBJ databases">
        <authorList>
            <person name="Sun Q."/>
            <person name="Inoue M."/>
        </authorList>
    </citation>
    <scope>NUCLEOTIDE SEQUENCE</scope>
    <source>
        <strain evidence="3">JCM 9373</strain>
    </source>
</reference>
<name>A0ABP6NKR6_9ACTN</name>
<dbReference type="Pfam" id="PF01323">
    <property type="entry name" value="DSBA"/>
    <property type="match status" value="1"/>
</dbReference>
<keyword evidence="5" id="KW-1185">Reference proteome</keyword>
<gene>
    <name evidence="3" type="ORF">GCM10010466_45670</name>
    <name evidence="4" type="ORF">GCM10010466_46430</name>
</gene>
<dbReference type="EMBL" id="BAAAUT010000039">
    <property type="protein sequence ID" value="GAA3150037.1"/>
    <property type="molecule type" value="Genomic_DNA"/>
</dbReference>
<dbReference type="Proteomes" id="UP001500320">
    <property type="component" value="Unassembled WGS sequence"/>
</dbReference>
<evidence type="ECO:0000313" key="4">
    <source>
        <dbReference type="EMBL" id="GAA3150037.1"/>
    </source>
</evidence>
<evidence type="ECO:0000313" key="3">
    <source>
        <dbReference type="EMBL" id="GAA3149602.1"/>
    </source>
</evidence>
<evidence type="ECO:0000259" key="2">
    <source>
        <dbReference type="Pfam" id="PF01323"/>
    </source>
</evidence>
<dbReference type="InterPro" id="IPR036249">
    <property type="entry name" value="Thioredoxin-like_sf"/>
</dbReference>
<dbReference type="Gene3D" id="3.40.30.10">
    <property type="entry name" value="Glutaredoxin"/>
    <property type="match status" value="1"/>
</dbReference>
<sequence length="237" mass="25223">MSRRPFLMDPTAPVPGTPMEDLLRDPRADEVLRACAPGLSPRENRARIAEIAAAEGLGPRWGAAWRAGSRDAHRLAALAYERGGSALQDAVVEGVLRAYFIDALDISDPRVLERAADGAGFPGAAEALAGGAEEVERFRHAESLLDRRDPLGALTLLRPLLDEHGEDRGIRLLAARAYYASAQLGRAAAALEPLVAEAPDDSYARHLLGRTLQRQGKAEAAAPHLAIAAAMSPEYAG</sequence>
<feature type="domain" description="DSBA-like thioredoxin" evidence="2">
    <location>
        <begin position="45"/>
        <end position="130"/>
    </location>
</feature>